<sequence length="329" mass="37777">MLKLPTELLIDVANLLSIQDRAILAQVCRSLREVFKSPSAPPSSPTTLAMKDYVNYLTVLAREKPDKWVCEWCLSLHQMRSWDVPSQVKHTVCGCLKRQVDMRVVCWPRHRHIQQTLKLSRLALDDAYHTSYLAKLLSPHCETFYPAPEKSYGIKGLYTMEPRVRNGRYLLRCTWTYNGVNLTTGTLCQGSYGGLDMCPHQRLVSGPKAARRMDRRRRTITRVSAHQQEPCTEELLAAVRLVLTRYPLIDEVASHCPHCPTDFSVHIFEREGNITAWYDLGTEGPPGNRQWMAHFMTENPFEHNPKYDIKHKRGAIRALYEGGKRVNAC</sequence>
<reference evidence="1" key="1">
    <citation type="submission" date="2022-10" db="EMBL/GenBank/DDBJ databases">
        <title>Complete Genome of Trichothecium roseum strain YXFP-22015, a Plant Pathogen Isolated from Citrus.</title>
        <authorList>
            <person name="Wang Y."/>
            <person name="Zhu L."/>
        </authorList>
    </citation>
    <scope>NUCLEOTIDE SEQUENCE</scope>
    <source>
        <strain evidence="1">YXFP-22015</strain>
    </source>
</reference>
<evidence type="ECO:0000313" key="1">
    <source>
        <dbReference type="EMBL" id="KAI9898024.1"/>
    </source>
</evidence>
<organism evidence="1 2">
    <name type="scientific">Trichothecium roseum</name>
    <dbReference type="NCBI Taxonomy" id="47278"/>
    <lineage>
        <taxon>Eukaryota</taxon>
        <taxon>Fungi</taxon>
        <taxon>Dikarya</taxon>
        <taxon>Ascomycota</taxon>
        <taxon>Pezizomycotina</taxon>
        <taxon>Sordariomycetes</taxon>
        <taxon>Hypocreomycetidae</taxon>
        <taxon>Hypocreales</taxon>
        <taxon>Hypocreales incertae sedis</taxon>
        <taxon>Trichothecium</taxon>
    </lineage>
</organism>
<proteinExistence type="predicted"/>
<gene>
    <name evidence="1" type="ORF">N3K66_006384</name>
</gene>
<comment type="caution">
    <text evidence="1">The sequence shown here is derived from an EMBL/GenBank/DDBJ whole genome shotgun (WGS) entry which is preliminary data.</text>
</comment>
<protein>
    <submittedName>
        <fullName evidence="1">Uncharacterized protein</fullName>
    </submittedName>
</protein>
<dbReference type="Proteomes" id="UP001163324">
    <property type="component" value="Chromosome 6"/>
</dbReference>
<name>A0ACC0UV85_9HYPO</name>
<dbReference type="EMBL" id="CM047945">
    <property type="protein sequence ID" value="KAI9898024.1"/>
    <property type="molecule type" value="Genomic_DNA"/>
</dbReference>
<accession>A0ACC0UV85</accession>
<evidence type="ECO:0000313" key="2">
    <source>
        <dbReference type="Proteomes" id="UP001163324"/>
    </source>
</evidence>
<keyword evidence="2" id="KW-1185">Reference proteome</keyword>